<dbReference type="EMBL" id="CAJOBC010000289">
    <property type="protein sequence ID" value="CAF3566526.1"/>
    <property type="molecule type" value="Genomic_DNA"/>
</dbReference>
<protein>
    <submittedName>
        <fullName evidence="1">Uncharacterized protein</fullName>
    </submittedName>
</protein>
<accession>A0A813RJR6</accession>
<dbReference type="EMBL" id="CAJNOQ010000289">
    <property type="protein sequence ID" value="CAF0783031.1"/>
    <property type="molecule type" value="Genomic_DNA"/>
</dbReference>
<dbReference type="Proteomes" id="UP000677228">
    <property type="component" value="Unassembled WGS sequence"/>
</dbReference>
<evidence type="ECO:0000313" key="4">
    <source>
        <dbReference type="EMBL" id="CAF3785261.1"/>
    </source>
</evidence>
<dbReference type="AlphaFoldDB" id="A0A813RJR6"/>
<dbReference type="Proteomes" id="UP000681722">
    <property type="component" value="Unassembled WGS sequence"/>
</dbReference>
<dbReference type="EMBL" id="CAJOBA010006855">
    <property type="protein sequence ID" value="CAF3785261.1"/>
    <property type="molecule type" value="Genomic_DNA"/>
</dbReference>
<evidence type="ECO:0000313" key="1">
    <source>
        <dbReference type="EMBL" id="CAF0783031.1"/>
    </source>
</evidence>
<keyword evidence="5" id="KW-1185">Reference proteome</keyword>
<proteinExistence type="predicted"/>
<evidence type="ECO:0000313" key="3">
    <source>
        <dbReference type="EMBL" id="CAF3566526.1"/>
    </source>
</evidence>
<name>A0A813RJR6_9BILA</name>
<dbReference type="Proteomes" id="UP000682733">
    <property type="component" value="Unassembled WGS sequence"/>
</dbReference>
<dbReference type="Proteomes" id="UP000663829">
    <property type="component" value="Unassembled WGS sequence"/>
</dbReference>
<reference evidence="1" key="1">
    <citation type="submission" date="2021-02" db="EMBL/GenBank/DDBJ databases">
        <authorList>
            <person name="Nowell W R."/>
        </authorList>
    </citation>
    <scope>NUCLEOTIDE SEQUENCE</scope>
</reference>
<dbReference type="EMBL" id="CAJNOK010006846">
    <property type="protein sequence ID" value="CAF1016183.1"/>
    <property type="molecule type" value="Genomic_DNA"/>
</dbReference>
<organism evidence="1 5">
    <name type="scientific">Didymodactylos carnosus</name>
    <dbReference type="NCBI Taxonomy" id="1234261"/>
    <lineage>
        <taxon>Eukaryota</taxon>
        <taxon>Metazoa</taxon>
        <taxon>Spiralia</taxon>
        <taxon>Gnathifera</taxon>
        <taxon>Rotifera</taxon>
        <taxon>Eurotatoria</taxon>
        <taxon>Bdelloidea</taxon>
        <taxon>Philodinida</taxon>
        <taxon>Philodinidae</taxon>
        <taxon>Didymodactylos</taxon>
    </lineage>
</organism>
<comment type="caution">
    <text evidence="1">The sequence shown here is derived from an EMBL/GenBank/DDBJ whole genome shotgun (WGS) entry which is preliminary data.</text>
</comment>
<gene>
    <name evidence="1" type="ORF">GPM918_LOCUS2577</name>
    <name evidence="2" type="ORF">OVA965_LOCUS15293</name>
    <name evidence="3" type="ORF">SRO942_LOCUS2577</name>
    <name evidence="4" type="ORF">TMI583_LOCUS15299</name>
</gene>
<evidence type="ECO:0000313" key="2">
    <source>
        <dbReference type="EMBL" id="CAF1016183.1"/>
    </source>
</evidence>
<evidence type="ECO:0000313" key="5">
    <source>
        <dbReference type="Proteomes" id="UP000663829"/>
    </source>
</evidence>
<dbReference type="OrthoDB" id="10038395at2759"/>
<sequence length="151" mass="17953">MYIFQGVDCTKQRYSELSDEIRAQNKREDRLLDLKIKYYERETRTRLTMLQKEKHLLLKVRDQIAKRWKNIDDQSKHFKTSSILRDQRNNLFHTDSSYFLCSSSDIYTGSEVQEDLLTLNQESASEIIISDKELKHNENIVSNKIRPHSAV</sequence>